<accession>A0A8T0Z0R5</accession>
<dbReference type="AlphaFoldDB" id="A0A8T0Z0R5"/>
<dbReference type="Proteomes" id="UP000774804">
    <property type="component" value="Unassembled WGS sequence"/>
</dbReference>
<gene>
    <name evidence="3" type="ORF">PC115_g25882</name>
</gene>
<feature type="domain" description="CSD" evidence="2">
    <location>
        <begin position="24"/>
        <end position="88"/>
    </location>
</feature>
<evidence type="ECO:0000313" key="4">
    <source>
        <dbReference type="Proteomes" id="UP000774804"/>
    </source>
</evidence>
<dbReference type="EMBL" id="RCMI01006023">
    <property type="protein sequence ID" value="KAG2855671.1"/>
    <property type="molecule type" value="Genomic_DNA"/>
</dbReference>
<evidence type="ECO:0000256" key="1">
    <source>
        <dbReference type="SAM" id="MobiDB-lite"/>
    </source>
</evidence>
<evidence type="ECO:0000259" key="2">
    <source>
        <dbReference type="PROSITE" id="PS51857"/>
    </source>
</evidence>
<dbReference type="Pfam" id="PF00313">
    <property type="entry name" value="CSD"/>
    <property type="match status" value="1"/>
</dbReference>
<dbReference type="SMART" id="SM00357">
    <property type="entry name" value="CSP"/>
    <property type="match status" value="1"/>
</dbReference>
<evidence type="ECO:0000313" key="3">
    <source>
        <dbReference type="EMBL" id="KAG2855671.1"/>
    </source>
</evidence>
<proteinExistence type="predicted"/>
<comment type="caution">
    <text evidence="3">The sequence shown here is derived from an EMBL/GenBank/DDBJ whole genome shotgun (WGS) entry which is preliminary data.</text>
</comment>
<dbReference type="GO" id="GO:0003676">
    <property type="term" value="F:nucleic acid binding"/>
    <property type="evidence" value="ECO:0007669"/>
    <property type="project" value="InterPro"/>
</dbReference>
<feature type="region of interest" description="Disordered" evidence="1">
    <location>
        <begin position="1"/>
        <end position="25"/>
    </location>
</feature>
<organism evidence="3 4">
    <name type="scientific">Phytophthora cactorum</name>
    <dbReference type="NCBI Taxonomy" id="29920"/>
    <lineage>
        <taxon>Eukaryota</taxon>
        <taxon>Sar</taxon>
        <taxon>Stramenopiles</taxon>
        <taxon>Oomycota</taxon>
        <taxon>Peronosporomycetes</taxon>
        <taxon>Peronosporales</taxon>
        <taxon>Peronosporaceae</taxon>
        <taxon>Phytophthora</taxon>
    </lineage>
</organism>
<dbReference type="InterPro" id="IPR011129">
    <property type="entry name" value="CSD"/>
</dbReference>
<dbReference type="PROSITE" id="PS51857">
    <property type="entry name" value="CSD_2"/>
    <property type="match status" value="1"/>
</dbReference>
<dbReference type="InterPro" id="IPR002059">
    <property type="entry name" value="CSP_DNA-bd"/>
</dbReference>
<dbReference type="SUPFAM" id="SSF50249">
    <property type="entry name" value="Nucleic acid-binding proteins"/>
    <property type="match status" value="1"/>
</dbReference>
<dbReference type="InterPro" id="IPR012340">
    <property type="entry name" value="NA-bd_OB-fold"/>
</dbReference>
<sequence>MEEINALIGPSLGKSPTKQPKAKRKPGVVISFDANKGYGFIKGHGRSIFFHINECDEMDTVNIPVGERVSYEVGKDSSGKRCAVNVKSEAKR</sequence>
<name>A0A8T0Z0R5_9STRA</name>
<protein>
    <recommendedName>
        <fullName evidence="2">CSD domain-containing protein</fullName>
    </recommendedName>
</protein>
<dbReference type="Gene3D" id="2.40.50.140">
    <property type="entry name" value="Nucleic acid-binding proteins"/>
    <property type="match status" value="1"/>
</dbReference>
<reference evidence="3" key="1">
    <citation type="submission" date="2018-10" db="EMBL/GenBank/DDBJ databases">
        <title>Effector identification in a new, highly contiguous assembly of the strawberry crown rot pathogen Phytophthora cactorum.</title>
        <authorList>
            <person name="Armitage A.D."/>
            <person name="Nellist C.F."/>
            <person name="Bates H."/>
            <person name="Vickerstaff R.J."/>
            <person name="Harrison R.J."/>
        </authorList>
    </citation>
    <scope>NUCLEOTIDE SEQUENCE</scope>
    <source>
        <strain evidence="3">4032</strain>
    </source>
</reference>